<feature type="transmembrane region" description="Helical" evidence="7">
    <location>
        <begin position="126"/>
        <end position="147"/>
    </location>
</feature>
<reference evidence="8 9" key="1">
    <citation type="submission" date="2017-11" db="EMBL/GenBank/DDBJ databases">
        <title>Draft genome sequence of Rhizobiales bacterium SY3-13.</title>
        <authorList>
            <person name="Sun C."/>
        </authorList>
    </citation>
    <scope>NUCLEOTIDE SEQUENCE [LARGE SCALE GENOMIC DNA]</scope>
    <source>
        <strain evidence="8 9">SY3-13</strain>
    </source>
</reference>
<keyword evidence="9" id="KW-1185">Reference proteome</keyword>
<feature type="transmembrane region" description="Helical" evidence="7">
    <location>
        <begin position="168"/>
        <end position="189"/>
    </location>
</feature>
<evidence type="ECO:0000256" key="3">
    <source>
        <dbReference type="ARBA" id="ARBA00022475"/>
    </source>
</evidence>
<dbReference type="GO" id="GO:0016020">
    <property type="term" value="C:membrane"/>
    <property type="evidence" value="ECO:0007669"/>
    <property type="project" value="UniProtKB-SubCell"/>
</dbReference>
<feature type="transmembrane region" description="Helical" evidence="7">
    <location>
        <begin position="259"/>
        <end position="279"/>
    </location>
</feature>
<dbReference type="OrthoDB" id="9810457at2"/>
<keyword evidence="6 7" id="KW-0472">Membrane</keyword>
<dbReference type="PANTHER" id="PTHR36838:SF3">
    <property type="entry name" value="TRANSPORTER AUXIN EFFLUX CARRIER EC FAMILY"/>
    <property type="match status" value="1"/>
</dbReference>
<organism evidence="8 9">
    <name type="scientific">Minwuia thermotolerans</name>
    <dbReference type="NCBI Taxonomy" id="2056226"/>
    <lineage>
        <taxon>Bacteria</taxon>
        <taxon>Pseudomonadati</taxon>
        <taxon>Pseudomonadota</taxon>
        <taxon>Alphaproteobacteria</taxon>
        <taxon>Minwuiales</taxon>
        <taxon>Minwuiaceae</taxon>
        <taxon>Minwuia</taxon>
    </lineage>
</organism>
<keyword evidence="4 7" id="KW-0812">Transmembrane</keyword>
<evidence type="ECO:0000313" key="9">
    <source>
        <dbReference type="Proteomes" id="UP000229498"/>
    </source>
</evidence>
<dbReference type="EMBL" id="PHIG01000031">
    <property type="protein sequence ID" value="PJK30117.1"/>
    <property type="molecule type" value="Genomic_DNA"/>
</dbReference>
<proteinExistence type="predicted"/>
<evidence type="ECO:0000313" key="8">
    <source>
        <dbReference type="EMBL" id="PJK30117.1"/>
    </source>
</evidence>
<keyword evidence="2" id="KW-0813">Transport</keyword>
<gene>
    <name evidence="8" type="ORF">CVT23_10195</name>
</gene>
<keyword evidence="3" id="KW-1003">Cell membrane</keyword>
<accession>A0A2M9G313</accession>
<feature type="transmembrane region" description="Helical" evidence="7">
    <location>
        <begin position="96"/>
        <end position="120"/>
    </location>
</feature>
<keyword evidence="5 7" id="KW-1133">Transmembrane helix</keyword>
<evidence type="ECO:0000256" key="4">
    <source>
        <dbReference type="ARBA" id="ARBA00022692"/>
    </source>
</evidence>
<comment type="subcellular location">
    <subcellularLocation>
        <location evidence="1">Membrane</location>
        <topology evidence="1">Multi-pass membrane protein</topology>
    </subcellularLocation>
</comment>
<dbReference type="GO" id="GO:0055085">
    <property type="term" value="P:transmembrane transport"/>
    <property type="evidence" value="ECO:0007669"/>
    <property type="project" value="InterPro"/>
</dbReference>
<dbReference type="Proteomes" id="UP000229498">
    <property type="component" value="Unassembled WGS sequence"/>
</dbReference>
<name>A0A2M9G313_9PROT</name>
<evidence type="ECO:0000256" key="2">
    <source>
        <dbReference type="ARBA" id="ARBA00022448"/>
    </source>
</evidence>
<dbReference type="AlphaFoldDB" id="A0A2M9G313"/>
<feature type="transmembrane region" description="Helical" evidence="7">
    <location>
        <begin position="201"/>
        <end position="219"/>
    </location>
</feature>
<evidence type="ECO:0000256" key="5">
    <source>
        <dbReference type="ARBA" id="ARBA00022989"/>
    </source>
</evidence>
<protein>
    <submittedName>
        <fullName evidence="8">AEC family transporter</fullName>
    </submittedName>
</protein>
<feature type="transmembrane region" description="Helical" evidence="7">
    <location>
        <begin position="35"/>
        <end position="54"/>
    </location>
</feature>
<dbReference type="RefSeq" id="WP_109793390.1">
    <property type="nucleotide sequence ID" value="NZ_PHIG01000031.1"/>
</dbReference>
<dbReference type="InterPro" id="IPR004776">
    <property type="entry name" value="Mem_transp_PIN-like"/>
</dbReference>
<comment type="caution">
    <text evidence="8">The sequence shown here is derived from an EMBL/GenBank/DDBJ whole genome shotgun (WGS) entry which is preliminary data.</text>
</comment>
<feature type="transmembrane region" description="Helical" evidence="7">
    <location>
        <begin position="231"/>
        <end position="253"/>
    </location>
</feature>
<dbReference type="Pfam" id="PF03547">
    <property type="entry name" value="Mem_trans"/>
    <property type="match status" value="1"/>
</dbReference>
<feature type="transmembrane region" description="Helical" evidence="7">
    <location>
        <begin position="66"/>
        <end position="89"/>
    </location>
</feature>
<evidence type="ECO:0000256" key="1">
    <source>
        <dbReference type="ARBA" id="ARBA00004141"/>
    </source>
</evidence>
<evidence type="ECO:0000256" key="6">
    <source>
        <dbReference type="ARBA" id="ARBA00023136"/>
    </source>
</evidence>
<feature type="transmembrane region" description="Helical" evidence="7">
    <location>
        <begin position="6"/>
        <end position="23"/>
    </location>
</feature>
<dbReference type="PANTHER" id="PTHR36838">
    <property type="entry name" value="AUXIN EFFLUX CARRIER FAMILY PROTEIN"/>
    <property type="match status" value="1"/>
</dbReference>
<feature type="transmembrane region" description="Helical" evidence="7">
    <location>
        <begin position="291"/>
        <end position="311"/>
    </location>
</feature>
<evidence type="ECO:0000256" key="7">
    <source>
        <dbReference type="SAM" id="Phobius"/>
    </source>
</evidence>
<sequence length="313" mass="32998">MGAVIEIVLPVFALIAIGYALGRSPLLAGEAGIKALTNFVFYAAIPALLFRLFGRGLPEQGIEWSIVLGYFAAVLTLFALTMAMGRFVFANGKPELGLAGMSAVFSNTVLMGIPLIYTAFGEAGMLPLLMIVTFHPMILIPLATLLVEALRGEGGVNPGRILLNAFRSLAVHPVILGMVAGIAFGFTGWTLPSVLDRLIDMLSAAATPAALCALGASLTQFSLAGDLKESLTLVALKLAALPLLVWFFTAIVFQNDPLWVAVATINAGMPAGVNVFLLARYYGIYTQRSASAILLGTGLSLFTISALMAIFTR</sequence>